<dbReference type="EC" id="4.3.2.10" evidence="12"/>
<gene>
    <name evidence="15" type="primary">hisH1</name>
    <name evidence="12" type="synonym">hisH</name>
    <name evidence="15" type="ORF">Pan54_09510</name>
</gene>
<dbReference type="CDD" id="cd01748">
    <property type="entry name" value="GATase1_IGP_Synthase"/>
    <property type="match status" value="1"/>
</dbReference>
<dbReference type="GO" id="GO:0004359">
    <property type="term" value="F:glutaminase activity"/>
    <property type="evidence" value="ECO:0007669"/>
    <property type="project" value="UniProtKB-EC"/>
</dbReference>
<feature type="active site" description="Nucleophile" evidence="12 13">
    <location>
        <position position="79"/>
    </location>
</feature>
<evidence type="ECO:0000256" key="12">
    <source>
        <dbReference type="HAMAP-Rule" id="MF_00278"/>
    </source>
</evidence>
<name>A0A5C5XAP8_9PLAN</name>
<dbReference type="InterPro" id="IPR029062">
    <property type="entry name" value="Class_I_gatase-like"/>
</dbReference>
<dbReference type="Pfam" id="PF00117">
    <property type="entry name" value="GATase"/>
    <property type="match status" value="1"/>
</dbReference>
<dbReference type="NCBIfam" id="TIGR01855">
    <property type="entry name" value="IMP_synth_hisH"/>
    <property type="match status" value="1"/>
</dbReference>
<evidence type="ECO:0000313" key="15">
    <source>
        <dbReference type="EMBL" id="TWT60237.1"/>
    </source>
</evidence>
<keyword evidence="15" id="KW-0808">Transferase</keyword>
<dbReference type="AlphaFoldDB" id="A0A5C5XAP8"/>
<dbReference type="SUPFAM" id="SSF52317">
    <property type="entry name" value="Class I glutamine amidotransferase-like"/>
    <property type="match status" value="1"/>
</dbReference>
<dbReference type="InterPro" id="IPR010139">
    <property type="entry name" value="Imidazole-glycPsynth_HisH"/>
</dbReference>
<keyword evidence="6 12" id="KW-0378">Hydrolase</keyword>
<evidence type="ECO:0000256" key="3">
    <source>
        <dbReference type="ARBA" id="ARBA00011152"/>
    </source>
</evidence>
<evidence type="ECO:0000256" key="8">
    <source>
        <dbReference type="ARBA" id="ARBA00023102"/>
    </source>
</evidence>
<evidence type="ECO:0000256" key="6">
    <source>
        <dbReference type="ARBA" id="ARBA00022801"/>
    </source>
</evidence>
<dbReference type="PANTHER" id="PTHR42701">
    <property type="entry name" value="IMIDAZOLE GLYCEROL PHOSPHATE SYNTHASE SUBUNIT HISH"/>
    <property type="match status" value="1"/>
</dbReference>
<dbReference type="OrthoDB" id="9807137at2"/>
<evidence type="ECO:0000256" key="10">
    <source>
        <dbReference type="ARBA" id="ARBA00047838"/>
    </source>
</evidence>
<evidence type="ECO:0000256" key="4">
    <source>
        <dbReference type="ARBA" id="ARBA00022490"/>
    </source>
</evidence>
<sequence>MIHIIDYGMGNLRSVAKGFERVGVETKICTTPAEIENVDRLVLPGVGAFRDAMQHLRELGFIEPLLKHIEADRPLLGICLGLQLLFDRSYEDGNYEGLGVLPGEVVRFKKSKTLKIPHMGWNQLNDIQENNPLLKDIPAEAWFYFVHSYHVVPENKGVIAACTEHGENVVAMIRRGNLHAAQFHPEKSQEHGLQILKNFSEL</sequence>
<evidence type="ECO:0000256" key="13">
    <source>
        <dbReference type="PIRSR" id="PIRSR000495-1"/>
    </source>
</evidence>
<keyword evidence="15" id="KW-0328">Glycosyltransferase</keyword>
<organism evidence="15 16">
    <name type="scientific">Rubinisphaera italica</name>
    <dbReference type="NCBI Taxonomy" id="2527969"/>
    <lineage>
        <taxon>Bacteria</taxon>
        <taxon>Pseudomonadati</taxon>
        <taxon>Planctomycetota</taxon>
        <taxon>Planctomycetia</taxon>
        <taxon>Planctomycetales</taxon>
        <taxon>Planctomycetaceae</taxon>
        <taxon>Rubinisphaera</taxon>
    </lineage>
</organism>
<dbReference type="HAMAP" id="MF_00278">
    <property type="entry name" value="HisH"/>
    <property type="match status" value="1"/>
</dbReference>
<dbReference type="UniPathway" id="UPA00031">
    <property type="reaction ID" value="UER00010"/>
</dbReference>
<proteinExistence type="inferred from homology"/>
<comment type="subcellular location">
    <subcellularLocation>
        <location evidence="1 12">Cytoplasm</location>
    </subcellularLocation>
</comment>
<dbReference type="Gene3D" id="3.40.50.880">
    <property type="match status" value="1"/>
</dbReference>
<comment type="function">
    <text evidence="12">IGPS catalyzes the conversion of PRFAR and glutamine to IGP, AICAR and glutamate. The HisH subunit catalyzes the hydrolysis of glutamine to glutamate and ammonia as part of the synthesis of IGP and AICAR. The resulting ammonia molecule is channeled to the active site of HisF.</text>
</comment>
<evidence type="ECO:0000256" key="2">
    <source>
        <dbReference type="ARBA" id="ARBA00005091"/>
    </source>
</evidence>
<reference evidence="15 16" key="1">
    <citation type="submission" date="2019-02" db="EMBL/GenBank/DDBJ databases">
        <title>Deep-cultivation of Planctomycetes and their phenomic and genomic characterization uncovers novel biology.</title>
        <authorList>
            <person name="Wiegand S."/>
            <person name="Jogler M."/>
            <person name="Boedeker C."/>
            <person name="Pinto D."/>
            <person name="Vollmers J."/>
            <person name="Rivas-Marin E."/>
            <person name="Kohn T."/>
            <person name="Peeters S.H."/>
            <person name="Heuer A."/>
            <person name="Rast P."/>
            <person name="Oberbeckmann S."/>
            <person name="Bunk B."/>
            <person name="Jeske O."/>
            <person name="Meyerdierks A."/>
            <person name="Storesund J.E."/>
            <person name="Kallscheuer N."/>
            <person name="Luecker S."/>
            <person name="Lage O.M."/>
            <person name="Pohl T."/>
            <person name="Merkel B.J."/>
            <person name="Hornburger P."/>
            <person name="Mueller R.-W."/>
            <person name="Bruemmer F."/>
            <person name="Labrenz M."/>
            <person name="Spormann A.M."/>
            <person name="Op Den Camp H."/>
            <person name="Overmann J."/>
            <person name="Amann R."/>
            <person name="Jetten M.S.M."/>
            <person name="Mascher T."/>
            <person name="Medema M.H."/>
            <person name="Devos D.P."/>
            <person name="Kaster A.-K."/>
            <person name="Ovreas L."/>
            <person name="Rohde M."/>
            <person name="Galperin M.Y."/>
            <person name="Jogler C."/>
        </authorList>
    </citation>
    <scope>NUCLEOTIDE SEQUENCE [LARGE SCALE GENOMIC DNA]</scope>
    <source>
        <strain evidence="15 16">Pan54</strain>
    </source>
</reference>
<comment type="caution">
    <text evidence="15">The sequence shown here is derived from an EMBL/GenBank/DDBJ whole genome shotgun (WGS) entry which is preliminary data.</text>
</comment>
<dbReference type="FunFam" id="3.40.50.880:FF:000009">
    <property type="entry name" value="Imidazole glycerol phosphate synthase subunit HisH"/>
    <property type="match status" value="1"/>
</dbReference>
<dbReference type="InterPro" id="IPR017926">
    <property type="entry name" value="GATASE"/>
</dbReference>
<comment type="catalytic activity">
    <reaction evidence="11 12">
        <text>L-glutamine + H2O = L-glutamate + NH4(+)</text>
        <dbReference type="Rhea" id="RHEA:15889"/>
        <dbReference type="ChEBI" id="CHEBI:15377"/>
        <dbReference type="ChEBI" id="CHEBI:28938"/>
        <dbReference type="ChEBI" id="CHEBI:29985"/>
        <dbReference type="ChEBI" id="CHEBI:58359"/>
        <dbReference type="EC" id="3.5.1.2"/>
    </reaction>
</comment>
<evidence type="ECO:0000256" key="5">
    <source>
        <dbReference type="ARBA" id="ARBA00022605"/>
    </source>
</evidence>
<evidence type="ECO:0000256" key="7">
    <source>
        <dbReference type="ARBA" id="ARBA00022962"/>
    </source>
</evidence>
<protein>
    <recommendedName>
        <fullName evidence="12">Imidazole glycerol phosphate synthase subunit HisH</fullName>
        <ecNumber evidence="12">4.3.2.10</ecNumber>
    </recommendedName>
    <alternativeName>
        <fullName evidence="12">IGP synthase glutaminase subunit</fullName>
        <ecNumber evidence="12">3.5.1.2</ecNumber>
    </alternativeName>
    <alternativeName>
        <fullName evidence="12">IGP synthase subunit HisH</fullName>
    </alternativeName>
    <alternativeName>
        <fullName evidence="12">ImGP synthase subunit HisH</fullName>
        <shortName evidence="12">IGPS subunit HisH</shortName>
    </alternativeName>
</protein>
<keyword evidence="7 12" id="KW-0315">Glutamine amidotransferase</keyword>
<keyword evidence="4 12" id="KW-0963">Cytoplasm</keyword>
<evidence type="ECO:0000256" key="1">
    <source>
        <dbReference type="ARBA" id="ARBA00004496"/>
    </source>
</evidence>
<dbReference type="PROSITE" id="PS51274">
    <property type="entry name" value="GATASE_COBBQ"/>
    <property type="match status" value="1"/>
</dbReference>
<evidence type="ECO:0000313" key="16">
    <source>
        <dbReference type="Proteomes" id="UP000316095"/>
    </source>
</evidence>
<evidence type="ECO:0000259" key="14">
    <source>
        <dbReference type="Pfam" id="PF00117"/>
    </source>
</evidence>
<evidence type="ECO:0000256" key="11">
    <source>
        <dbReference type="ARBA" id="ARBA00049534"/>
    </source>
</evidence>
<comment type="subunit">
    <text evidence="3 12">Heterodimer of HisH and HisF.</text>
</comment>
<evidence type="ECO:0000256" key="9">
    <source>
        <dbReference type="ARBA" id="ARBA00023239"/>
    </source>
</evidence>
<keyword evidence="5 12" id="KW-0028">Amino-acid biosynthesis</keyword>
<feature type="active site" evidence="12 13">
    <location>
        <position position="186"/>
    </location>
</feature>
<dbReference type="GO" id="GO:0016829">
    <property type="term" value="F:lyase activity"/>
    <property type="evidence" value="ECO:0007669"/>
    <property type="project" value="UniProtKB-KW"/>
</dbReference>
<keyword evidence="8 12" id="KW-0368">Histidine biosynthesis</keyword>
<comment type="pathway">
    <text evidence="2 12">Amino-acid biosynthesis; L-histidine biosynthesis; L-histidine from 5-phospho-alpha-D-ribose 1-diphosphate: step 5/9.</text>
</comment>
<dbReference type="GO" id="GO:0000107">
    <property type="term" value="F:imidazoleglycerol-phosphate synthase activity"/>
    <property type="evidence" value="ECO:0007669"/>
    <property type="project" value="UniProtKB-UniRule"/>
</dbReference>
<dbReference type="EC" id="3.5.1.2" evidence="12"/>
<comment type="catalytic activity">
    <reaction evidence="10 12">
        <text>5-[(5-phospho-1-deoxy-D-ribulos-1-ylimino)methylamino]-1-(5-phospho-beta-D-ribosyl)imidazole-4-carboxamide + L-glutamine = D-erythro-1-(imidazol-4-yl)glycerol 3-phosphate + 5-amino-1-(5-phospho-beta-D-ribosyl)imidazole-4-carboxamide + L-glutamate + H(+)</text>
        <dbReference type="Rhea" id="RHEA:24793"/>
        <dbReference type="ChEBI" id="CHEBI:15378"/>
        <dbReference type="ChEBI" id="CHEBI:29985"/>
        <dbReference type="ChEBI" id="CHEBI:58278"/>
        <dbReference type="ChEBI" id="CHEBI:58359"/>
        <dbReference type="ChEBI" id="CHEBI:58475"/>
        <dbReference type="ChEBI" id="CHEBI:58525"/>
        <dbReference type="EC" id="4.3.2.10"/>
    </reaction>
</comment>
<keyword evidence="16" id="KW-1185">Reference proteome</keyword>
<accession>A0A5C5XAP8</accession>
<dbReference type="EMBL" id="SJPG01000001">
    <property type="protein sequence ID" value="TWT60237.1"/>
    <property type="molecule type" value="Genomic_DNA"/>
</dbReference>
<dbReference type="PANTHER" id="PTHR42701:SF1">
    <property type="entry name" value="IMIDAZOLE GLYCEROL PHOSPHATE SYNTHASE SUBUNIT HISH"/>
    <property type="match status" value="1"/>
</dbReference>
<dbReference type="RefSeq" id="WP_146502386.1">
    <property type="nucleotide sequence ID" value="NZ_SJPG01000001.1"/>
</dbReference>
<dbReference type="GO" id="GO:0000105">
    <property type="term" value="P:L-histidine biosynthetic process"/>
    <property type="evidence" value="ECO:0007669"/>
    <property type="project" value="UniProtKB-UniRule"/>
</dbReference>
<dbReference type="PROSITE" id="PS51273">
    <property type="entry name" value="GATASE_TYPE_1"/>
    <property type="match status" value="1"/>
</dbReference>
<dbReference type="PIRSF" id="PIRSF000495">
    <property type="entry name" value="Amidotransf_hisH"/>
    <property type="match status" value="1"/>
</dbReference>
<feature type="domain" description="Glutamine amidotransferase" evidence="14">
    <location>
        <begin position="4"/>
        <end position="199"/>
    </location>
</feature>
<dbReference type="Proteomes" id="UP000316095">
    <property type="component" value="Unassembled WGS sequence"/>
</dbReference>
<dbReference type="GO" id="GO:0005737">
    <property type="term" value="C:cytoplasm"/>
    <property type="evidence" value="ECO:0007669"/>
    <property type="project" value="UniProtKB-SubCell"/>
</dbReference>
<feature type="active site" evidence="12 13">
    <location>
        <position position="184"/>
    </location>
</feature>
<keyword evidence="9 12" id="KW-0456">Lyase</keyword>